<dbReference type="Proteomes" id="UP001223646">
    <property type="component" value="Unassembled WGS sequence"/>
</dbReference>
<dbReference type="CDD" id="cd06662">
    <property type="entry name" value="SURF1"/>
    <property type="match status" value="1"/>
</dbReference>
<accession>A0AAW9SU24</accession>
<keyword evidence="3 6" id="KW-0812">Transmembrane</keyword>
<evidence type="ECO:0000256" key="3">
    <source>
        <dbReference type="ARBA" id="ARBA00022692"/>
    </source>
</evidence>
<feature type="transmembrane region" description="Helical" evidence="6">
    <location>
        <begin position="214"/>
        <end position="236"/>
    </location>
</feature>
<evidence type="ECO:0000313" key="9">
    <source>
        <dbReference type="Proteomes" id="UP001223646"/>
    </source>
</evidence>
<dbReference type="EMBL" id="JASOOY020000011">
    <property type="protein sequence ID" value="MEO3716744.1"/>
    <property type="molecule type" value="Genomic_DNA"/>
</dbReference>
<feature type="transmembrane region" description="Helical" evidence="6">
    <location>
        <begin position="12"/>
        <end position="36"/>
    </location>
</feature>
<dbReference type="RefSeq" id="WP_284825643.1">
    <property type="nucleotide sequence ID" value="NZ_JASOOY020000011.1"/>
</dbReference>
<evidence type="ECO:0000256" key="6">
    <source>
        <dbReference type="RuleBase" id="RU363076"/>
    </source>
</evidence>
<evidence type="ECO:0000256" key="5">
    <source>
        <dbReference type="ARBA" id="ARBA00023136"/>
    </source>
</evidence>
<evidence type="ECO:0000256" key="2">
    <source>
        <dbReference type="ARBA" id="ARBA00007165"/>
    </source>
</evidence>
<dbReference type="PANTHER" id="PTHR23427:SF2">
    <property type="entry name" value="SURFEIT LOCUS PROTEIN 1"/>
    <property type="match status" value="1"/>
</dbReference>
<name>A0AAW9SU24_CORAY</name>
<keyword evidence="6" id="KW-1003">Cell membrane</keyword>
<dbReference type="InterPro" id="IPR045214">
    <property type="entry name" value="Surf1/Surf4"/>
</dbReference>
<sequence>MNVFKNVRQFLTPGWVLTAIVAIAFSYLAFTVLAPWQLGKNTATQHRNQQLEHSFELDPVDVNELMPKGKGFVEGNEWRRVTATGSFLPDTRVLLRNRPVNGAPAVQVLDVFVANNGENYLVNRGFVRPTDSSTPNVEPAPKGTLTISAFTRRNEIPAETAPIAGTPPQVYGINTKEVSELVDTELNPDWLQLSDKSDAVIEAIPLPTLESGPYLSYGIQWIFFGALVPLAVVWFIRAEIVERRRDRAEQEEMAKALRDAEAAEPADDADAAEAATPESDDATTPTSPPAKPEEDRAAELHRQRMAQRYGNTGHRAAGYRDNRYDERF</sequence>
<keyword evidence="5 6" id="KW-0472">Membrane</keyword>
<comment type="subcellular location">
    <subcellularLocation>
        <location evidence="6">Cell membrane</location>
        <topology evidence="6">Multi-pass membrane protein</topology>
    </subcellularLocation>
    <subcellularLocation>
        <location evidence="1">Membrane</location>
    </subcellularLocation>
</comment>
<evidence type="ECO:0000313" key="8">
    <source>
        <dbReference type="EMBL" id="MEO3716744.1"/>
    </source>
</evidence>
<feature type="compositionally biased region" description="Basic and acidic residues" evidence="7">
    <location>
        <begin position="318"/>
        <end position="328"/>
    </location>
</feature>
<protein>
    <recommendedName>
        <fullName evidence="6">SURF1-like protein</fullName>
    </recommendedName>
</protein>
<organism evidence="8 9">
    <name type="scientific">Corynebacterium amycolatum</name>
    <dbReference type="NCBI Taxonomy" id="43765"/>
    <lineage>
        <taxon>Bacteria</taxon>
        <taxon>Bacillati</taxon>
        <taxon>Actinomycetota</taxon>
        <taxon>Actinomycetes</taxon>
        <taxon>Mycobacteriales</taxon>
        <taxon>Corynebacteriaceae</taxon>
        <taxon>Corynebacterium</taxon>
    </lineage>
</organism>
<feature type="compositionally biased region" description="Low complexity" evidence="7">
    <location>
        <begin position="272"/>
        <end position="285"/>
    </location>
</feature>
<comment type="similarity">
    <text evidence="2 6">Belongs to the SURF1 family.</text>
</comment>
<evidence type="ECO:0000256" key="4">
    <source>
        <dbReference type="ARBA" id="ARBA00022989"/>
    </source>
</evidence>
<gene>
    <name evidence="8" type="ORF">QP460_003980</name>
</gene>
<evidence type="ECO:0000256" key="7">
    <source>
        <dbReference type="SAM" id="MobiDB-lite"/>
    </source>
</evidence>
<feature type="compositionally biased region" description="Acidic residues" evidence="7">
    <location>
        <begin position="262"/>
        <end position="271"/>
    </location>
</feature>
<dbReference type="GO" id="GO:0005886">
    <property type="term" value="C:plasma membrane"/>
    <property type="evidence" value="ECO:0007669"/>
    <property type="project" value="UniProtKB-SubCell"/>
</dbReference>
<feature type="region of interest" description="Disordered" evidence="7">
    <location>
        <begin position="252"/>
        <end position="328"/>
    </location>
</feature>
<dbReference type="InterPro" id="IPR002994">
    <property type="entry name" value="Surf1/Shy1"/>
</dbReference>
<feature type="compositionally biased region" description="Basic and acidic residues" evidence="7">
    <location>
        <begin position="252"/>
        <end position="261"/>
    </location>
</feature>
<dbReference type="PANTHER" id="PTHR23427">
    <property type="entry name" value="SURFEIT LOCUS PROTEIN"/>
    <property type="match status" value="1"/>
</dbReference>
<feature type="compositionally biased region" description="Basic and acidic residues" evidence="7">
    <location>
        <begin position="291"/>
        <end position="302"/>
    </location>
</feature>
<keyword evidence="4 6" id="KW-1133">Transmembrane helix</keyword>
<comment type="caution">
    <text evidence="8">The sequence shown here is derived from an EMBL/GenBank/DDBJ whole genome shotgun (WGS) entry which is preliminary data.</text>
</comment>
<evidence type="ECO:0000256" key="1">
    <source>
        <dbReference type="ARBA" id="ARBA00004370"/>
    </source>
</evidence>
<reference evidence="8" key="1">
    <citation type="submission" date="2023-05" db="EMBL/GenBank/DDBJ databases">
        <authorList>
            <person name="Du J."/>
        </authorList>
    </citation>
    <scope>NUCLEOTIDE SEQUENCE</scope>
    <source>
        <strain evidence="8">UMB1064</strain>
    </source>
</reference>
<dbReference type="AlphaFoldDB" id="A0AAW9SU24"/>
<dbReference type="PROSITE" id="PS50895">
    <property type="entry name" value="SURF1"/>
    <property type="match status" value="1"/>
</dbReference>
<dbReference type="Pfam" id="PF02104">
    <property type="entry name" value="SURF1"/>
    <property type="match status" value="1"/>
</dbReference>
<proteinExistence type="inferred from homology"/>
<reference evidence="8" key="2">
    <citation type="submission" date="2024-05" db="EMBL/GenBank/DDBJ databases">
        <authorList>
            <person name="Wolfe A."/>
        </authorList>
    </citation>
    <scope>NUCLEOTIDE SEQUENCE</scope>
    <source>
        <strain evidence="8">UMB1064</strain>
    </source>
</reference>